<name>A0AAV3NWP6_LITER</name>
<organism evidence="1 2">
    <name type="scientific">Lithospermum erythrorhizon</name>
    <name type="common">Purple gromwell</name>
    <name type="synonym">Lithospermum officinale var. erythrorhizon</name>
    <dbReference type="NCBI Taxonomy" id="34254"/>
    <lineage>
        <taxon>Eukaryota</taxon>
        <taxon>Viridiplantae</taxon>
        <taxon>Streptophyta</taxon>
        <taxon>Embryophyta</taxon>
        <taxon>Tracheophyta</taxon>
        <taxon>Spermatophyta</taxon>
        <taxon>Magnoliopsida</taxon>
        <taxon>eudicotyledons</taxon>
        <taxon>Gunneridae</taxon>
        <taxon>Pentapetalae</taxon>
        <taxon>asterids</taxon>
        <taxon>lamiids</taxon>
        <taxon>Boraginales</taxon>
        <taxon>Boraginaceae</taxon>
        <taxon>Boraginoideae</taxon>
        <taxon>Lithospermeae</taxon>
        <taxon>Lithospermum</taxon>
    </lineage>
</organism>
<evidence type="ECO:0000313" key="2">
    <source>
        <dbReference type="Proteomes" id="UP001454036"/>
    </source>
</evidence>
<keyword evidence="2" id="KW-1185">Reference proteome</keyword>
<evidence type="ECO:0008006" key="3">
    <source>
        <dbReference type="Google" id="ProtNLM"/>
    </source>
</evidence>
<dbReference type="InterPro" id="IPR036397">
    <property type="entry name" value="RNaseH_sf"/>
</dbReference>
<reference evidence="1 2" key="1">
    <citation type="submission" date="2024-01" db="EMBL/GenBank/DDBJ databases">
        <title>The complete chloroplast genome sequence of Lithospermum erythrorhizon: insights into the phylogenetic relationship among Boraginaceae species and the maternal lineages of purple gromwells.</title>
        <authorList>
            <person name="Okada T."/>
            <person name="Watanabe K."/>
        </authorList>
    </citation>
    <scope>NUCLEOTIDE SEQUENCE [LARGE SCALE GENOMIC DNA]</scope>
</reference>
<dbReference type="EMBL" id="BAABME010000559">
    <property type="protein sequence ID" value="GAA0143775.1"/>
    <property type="molecule type" value="Genomic_DNA"/>
</dbReference>
<dbReference type="GO" id="GO:0003676">
    <property type="term" value="F:nucleic acid binding"/>
    <property type="evidence" value="ECO:0007669"/>
    <property type="project" value="InterPro"/>
</dbReference>
<dbReference type="Gene3D" id="3.30.420.10">
    <property type="entry name" value="Ribonuclease H-like superfamily/Ribonuclease H"/>
    <property type="match status" value="1"/>
</dbReference>
<sequence length="113" mass="13128">MRCSLEKLVIFSFTRKEAARDIVREFLIKEVIPAIMLKWPSSNQEDTIYIQQDNARTHVDLGDQAFQAVMSSSGYHIRLVRQPPNSRDLNILDLDFFSAIQSLQRKACPRIFE</sequence>
<dbReference type="Proteomes" id="UP001454036">
    <property type="component" value="Unassembled WGS sequence"/>
</dbReference>
<gene>
    <name evidence="1" type="ORF">LIER_04381</name>
</gene>
<accession>A0AAV3NWP6</accession>
<evidence type="ECO:0000313" key="1">
    <source>
        <dbReference type="EMBL" id="GAA0143775.1"/>
    </source>
</evidence>
<proteinExistence type="predicted"/>
<dbReference type="AlphaFoldDB" id="A0AAV3NWP6"/>
<protein>
    <recommendedName>
        <fullName evidence="3">Transposase</fullName>
    </recommendedName>
</protein>
<comment type="caution">
    <text evidence="1">The sequence shown here is derived from an EMBL/GenBank/DDBJ whole genome shotgun (WGS) entry which is preliminary data.</text>
</comment>
<dbReference type="PANTHER" id="PTHR47169">
    <property type="entry name" value="OS01G0541250 PROTEIN"/>
    <property type="match status" value="1"/>
</dbReference>